<organism evidence="1 2">
    <name type="scientific">Nezara viridula</name>
    <name type="common">Southern green stink bug</name>
    <name type="synonym">Cimex viridulus</name>
    <dbReference type="NCBI Taxonomy" id="85310"/>
    <lineage>
        <taxon>Eukaryota</taxon>
        <taxon>Metazoa</taxon>
        <taxon>Ecdysozoa</taxon>
        <taxon>Arthropoda</taxon>
        <taxon>Hexapoda</taxon>
        <taxon>Insecta</taxon>
        <taxon>Pterygota</taxon>
        <taxon>Neoptera</taxon>
        <taxon>Paraneoptera</taxon>
        <taxon>Hemiptera</taxon>
        <taxon>Heteroptera</taxon>
        <taxon>Panheteroptera</taxon>
        <taxon>Pentatomomorpha</taxon>
        <taxon>Pentatomoidea</taxon>
        <taxon>Pentatomidae</taxon>
        <taxon>Pentatominae</taxon>
        <taxon>Nezara</taxon>
    </lineage>
</organism>
<protein>
    <submittedName>
        <fullName evidence="1">Uncharacterized protein</fullName>
    </submittedName>
</protein>
<accession>A0A9P0HDK0</accession>
<proteinExistence type="predicted"/>
<dbReference type="AlphaFoldDB" id="A0A9P0HDK0"/>
<dbReference type="EMBL" id="OV725080">
    <property type="protein sequence ID" value="CAH1400008.1"/>
    <property type="molecule type" value="Genomic_DNA"/>
</dbReference>
<evidence type="ECO:0000313" key="1">
    <source>
        <dbReference type="EMBL" id="CAH1400008.1"/>
    </source>
</evidence>
<dbReference type="Proteomes" id="UP001152798">
    <property type="component" value="Chromosome 4"/>
</dbReference>
<evidence type="ECO:0000313" key="2">
    <source>
        <dbReference type="Proteomes" id="UP001152798"/>
    </source>
</evidence>
<name>A0A9P0HDK0_NEZVI</name>
<keyword evidence="2" id="KW-1185">Reference proteome</keyword>
<dbReference type="OrthoDB" id="5984008at2759"/>
<gene>
    <name evidence="1" type="ORF">NEZAVI_LOCUS9324</name>
</gene>
<reference evidence="1" key="1">
    <citation type="submission" date="2022-01" db="EMBL/GenBank/DDBJ databases">
        <authorList>
            <person name="King R."/>
        </authorList>
    </citation>
    <scope>NUCLEOTIDE SEQUENCE</scope>
</reference>
<sequence>MSKRYDGAISRISYMGGRCTLPAYQVALFRTPNIFLFIVSYLKNVSVEGEPGKPNIEFTADGALKAAELKIMNLRPGVSRQLVWEEVTLKT</sequence>